<sequence>MGSQIARQATHKRQLCPIDDAIAVRIHRTMLSGVPSETCTLAPLRLVGLRGDDCTLVRNVNPIESNKSCLRRRDRRRQSNAALRCLMMQ</sequence>
<comment type="caution">
    <text evidence="1">The sequence shown here is derived from an EMBL/GenBank/DDBJ whole genome shotgun (WGS) entry which is preliminary data.</text>
</comment>
<dbReference type="AlphaFoldDB" id="A0AAV1J6A6"/>
<evidence type="ECO:0000313" key="1">
    <source>
        <dbReference type="EMBL" id="CAK1543986.1"/>
    </source>
</evidence>
<keyword evidence="2" id="KW-1185">Reference proteome</keyword>
<dbReference type="EMBL" id="CAVLEF010000005">
    <property type="protein sequence ID" value="CAK1543986.1"/>
    <property type="molecule type" value="Genomic_DNA"/>
</dbReference>
<protein>
    <submittedName>
        <fullName evidence="1">Uncharacterized protein</fullName>
    </submittedName>
</protein>
<accession>A0AAV1J6A6</accession>
<dbReference type="Proteomes" id="UP001497472">
    <property type="component" value="Unassembled WGS sequence"/>
</dbReference>
<evidence type="ECO:0000313" key="2">
    <source>
        <dbReference type="Proteomes" id="UP001497472"/>
    </source>
</evidence>
<organism evidence="1 2">
    <name type="scientific">Leptosia nina</name>
    <dbReference type="NCBI Taxonomy" id="320188"/>
    <lineage>
        <taxon>Eukaryota</taxon>
        <taxon>Metazoa</taxon>
        <taxon>Ecdysozoa</taxon>
        <taxon>Arthropoda</taxon>
        <taxon>Hexapoda</taxon>
        <taxon>Insecta</taxon>
        <taxon>Pterygota</taxon>
        <taxon>Neoptera</taxon>
        <taxon>Endopterygota</taxon>
        <taxon>Lepidoptera</taxon>
        <taxon>Glossata</taxon>
        <taxon>Ditrysia</taxon>
        <taxon>Papilionoidea</taxon>
        <taxon>Pieridae</taxon>
        <taxon>Pierinae</taxon>
        <taxon>Leptosia</taxon>
    </lineage>
</organism>
<proteinExistence type="predicted"/>
<gene>
    <name evidence="1" type="ORF">LNINA_LOCUS3769</name>
</gene>
<name>A0AAV1J6A6_9NEOP</name>
<reference evidence="1 2" key="1">
    <citation type="submission" date="2023-11" db="EMBL/GenBank/DDBJ databases">
        <authorList>
            <person name="Okamura Y."/>
        </authorList>
    </citation>
    <scope>NUCLEOTIDE SEQUENCE [LARGE SCALE GENOMIC DNA]</scope>
</reference>